<gene>
    <name evidence="6" type="ORF">C5L39_07985</name>
</gene>
<keyword evidence="1" id="KW-0547">Nucleotide-binding</keyword>
<dbReference type="GO" id="GO:0005524">
    <property type="term" value="F:ATP binding"/>
    <property type="evidence" value="ECO:0007669"/>
    <property type="project" value="UniProtKB-KW"/>
</dbReference>
<keyword evidence="3" id="KW-0067">ATP-binding</keyword>
<dbReference type="GO" id="GO:0016787">
    <property type="term" value="F:hydrolase activity"/>
    <property type="evidence" value="ECO:0007669"/>
    <property type="project" value="UniProtKB-KW"/>
</dbReference>
<dbReference type="InterPro" id="IPR003833">
    <property type="entry name" value="CT_C_D"/>
</dbReference>
<dbReference type="InterPro" id="IPR003778">
    <property type="entry name" value="CT_A_B"/>
</dbReference>
<feature type="domain" description="Carboxyltransferase" evidence="4">
    <location>
        <begin position="5"/>
        <end position="196"/>
    </location>
</feature>
<dbReference type="Gene3D" id="2.40.100.10">
    <property type="entry name" value="Cyclophilin-like"/>
    <property type="match status" value="2"/>
</dbReference>
<dbReference type="RefSeq" id="WP_123048373.1">
    <property type="nucleotide sequence ID" value="NZ_PTJO01000005.1"/>
</dbReference>
<dbReference type="NCBIfam" id="TIGR00724">
    <property type="entry name" value="urea_amlyse_rel"/>
    <property type="match status" value="1"/>
</dbReference>
<evidence type="ECO:0000259" key="5">
    <source>
        <dbReference type="SMART" id="SM00797"/>
    </source>
</evidence>
<proteinExistence type="predicted"/>
<organism evidence="6 7">
    <name type="scientific">Corynebacterium alimapuense</name>
    <dbReference type="NCBI Taxonomy" id="1576874"/>
    <lineage>
        <taxon>Bacteria</taxon>
        <taxon>Bacillati</taxon>
        <taxon>Actinomycetota</taxon>
        <taxon>Actinomycetes</taxon>
        <taxon>Mycobacteriales</taxon>
        <taxon>Corynebacteriaceae</taxon>
        <taxon>Corynebacterium</taxon>
    </lineage>
</organism>
<keyword evidence="7" id="KW-1185">Reference proteome</keyword>
<dbReference type="PANTHER" id="PTHR43309">
    <property type="entry name" value="5-OXOPROLINASE SUBUNIT C"/>
    <property type="match status" value="1"/>
</dbReference>
<name>A0A3M8K5R0_9CORY</name>
<dbReference type="AlphaFoldDB" id="A0A3M8K5R0"/>
<keyword evidence="2 6" id="KW-0378">Hydrolase</keyword>
<reference evidence="6 7" key="1">
    <citation type="submission" date="2018-02" db="EMBL/GenBank/DDBJ databases">
        <title>Corynebacterium alimpuense sp. nov., a marine obligate actinomycete isolated from sediments of Valparaiso bay, Chile.</title>
        <authorList>
            <person name="Claverias F."/>
            <person name="Gonzales-Siles L."/>
            <person name="Salva-Serra F."/>
            <person name="Inganaes E."/>
            <person name="Molin K."/>
            <person name="Cumsille A."/>
            <person name="Undabarrena A."/>
            <person name="Couve E."/>
            <person name="Moore E.R.B."/>
            <person name="Gomila M."/>
            <person name="Camara B."/>
        </authorList>
    </citation>
    <scope>NUCLEOTIDE SEQUENCE [LARGE SCALE GENOMIC DNA]</scope>
    <source>
        <strain evidence="6 7">CCUG 69366</strain>
    </source>
</reference>
<dbReference type="SMART" id="SM00797">
    <property type="entry name" value="AHS2"/>
    <property type="match status" value="1"/>
</dbReference>
<feature type="domain" description="Carboxyltransferase" evidence="5">
    <location>
        <begin position="252"/>
        <end position="530"/>
    </location>
</feature>
<dbReference type="PANTHER" id="PTHR43309:SF3">
    <property type="entry name" value="5-OXOPROLINASE SUBUNIT C"/>
    <property type="match status" value="1"/>
</dbReference>
<dbReference type="InterPro" id="IPR052708">
    <property type="entry name" value="PxpC"/>
</dbReference>
<accession>A0A3M8K5R0</accession>
<dbReference type="OrthoDB" id="9768696at2"/>
<comment type="caution">
    <text evidence="6">The sequence shown here is derived from an EMBL/GenBank/DDBJ whole genome shotgun (WGS) entry which is preliminary data.</text>
</comment>
<sequence>MTELPLIRPIGSRSVLVDLPDLASVMAWHSELTRCPLPGQIDIIAAARTLLLSTDSPRSALKAAQRLRTFNPAAALSQQAKQVSIDVVYDGADLSLAAELVGMSPESLIAWHTDTDWVGAFGGFAPGFSYCVPANPANALTMPRRDSPRTAVPAGAVALAGDFSAVYPRQSPGGWQLIGTTTTPMWDSTIDPPALVAPGDQVNYRAVREHIHISDHSTKHAEHQVPARPILQLTDPGLLTLIQDLGRAGNGDLGVAESGAADQASARAANAAVGNNSAAAVLENIGGLKLRALADTVVAVTGAQATVSINDRPLSLGSPARISAGETLEVGEANTGLRSYVSVRGGFVAEQTLGSAATDLLSGLGPVPLRDAGVDLNGALLPQGTVGASVANPLRVAKKQGSTHGELRCVPGPRDDWFNEGMAALCSQDWQVSGESNRVGLRLTGMELDRSFDGELPSEGIVAGSIQVPANGLPLVFLRDHATTGGYPVVATVIAEDLDIAGQLPPGSTVRFIPLDPETLAPTTSDCEAEKDQ</sequence>
<dbReference type="Proteomes" id="UP000266975">
    <property type="component" value="Unassembled WGS sequence"/>
</dbReference>
<evidence type="ECO:0000256" key="2">
    <source>
        <dbReference type="ARBA" id="ARBA00022801"/>
    </source>
</evidence>
<dbReference type="Pfam" id="PF02626">
    <property type="entry name" value="CT_A_B"/>
    <property type="match status" value="1"/>
</dbReference>
<dbReference type="InterPro" id="IPR029000">
    <property type="entry name" value="Cyclophilin-like_dom_sf"/>
</dbReference>
<protein>
    <submittedName>
        <fullName evidence="6">Allophanate hydrolase</fullName>
    </submittedName>
</protein>
<dbReference type="Gene3D" id="3.30.1360.40">
    <property type="match status" value="1"/>
</dbReference>
<dbReference type="SUPFAM" id="SSF50891">
    <property type="entry name" value="Cyclophilin-like"/>
    <property type="match status" value="2"/>
</dbReference>
<evidence type="ECO:0000256" key="3">
    <source>
        <dbReference type="ARBA" id="ARBA00022840"/>
    </source>
</evidence>
<dbReference type="Pfam" id="PF02682">
    <property type="entry name" value="CT_C_D"/>
    <property type="match status" value="1"/>
</dbReference>
<evidence type="ECO:0000259" key="4">
    <source>
        <dbReference type="SMART" id="SM00796"/>
    </source>
</evidence>
<evidence type="ECO:0000313" key="6">
    <source>
        <dbReference type="EMBL" id="RNE48440.1"/>
    </source>
</evidence>
<evidence type="ECO:0000313" key="7">
    <source>
        <dbReference type="Proteomes" id="UP000266975"/>
    </source>
</evidence>
<dbReference type="SMART" id="SM00796">
    <property type="entry name" value="AHS1"/>
    <property type="match status" value="1"/>
</dbReference>
<dbReference type="EMBL" id="PTJO01000005">
    <property type="protein sequence ID" value="RNE48440.1"/>
    <property type="molecule type" value="Genomic_DNA"/>
</dbReference>
<evidence type="ECO:0000256" key="1">
    <source>
        <dbReference type="ARBA" id="ARBA00022741"/>
    </source>
</evidence>